<evidence type="ECO:0000256" key="7">
    <source>
        <dbReference type="ARBA" id="ARBA00022840"/>
    </source>
</evidence>
<keyword evidence="8" id="KW-0539">Nucleus</keyword>
<organism evidence="11 12">
    <name type="scientific">Meloidogyne javanica</name>
    <name type="common">Root-knot nematode worm</name>
    <dbReference type="NCBI Taxonomy" id="6303"/>
    <lineage>
        <taxon>Eukaryota</taxon>
        <taxon>Metazoa</taxon>
        <taxon>Ecdysozoa</taxon>
        <taxon>Nematoda</taxon>
        <taxon>Chromadorea</taxon>
        <taxon>Rhabditida</taxon>
        <taxon>Tylenchina</taxon>
        <taxon>Tylenchomorpha</taxon>
        <taxon>Tylenchoidea</taxon>
        <taxon>Meloidogynidae</taxon>
        <taxon>Meloidogyninae</taxon>
        <taxon>Meloidogyne</taxon>
        <taxon>Meloidogyne incognita group</taxon>
    </lineage>
</organism>
<evidence type="ECO:0000313" key="12">
    <source>
        <dbReference type="WBParaSite" id="scaffold3738_cov179.g7057"/>
    </source>
</evidence>
<dbReference type="GO" id="GO:0005524">
    <property type="term" value="F:ATP binding"/>
    <property type="evidence" value="ECO:0007669"/>
    <property type="project" value="UniProtKB-KW"/>
</dbReference>
<accession>A0A915MIL8</accession>
<dbReference type="Proteomes" id="UP000887561">
    <property type="component" value="Unplaced"/>
</dbReference>
<evidence type="ECO:0000256" key="8">
    <source>
        <dbReference type="ARBA" id="ARBA00023242"/>
    </source>
</evidence>
<dbReference type="EC" id="2.7.7.19" evidence="3"/>
<keyword evidence="6" id="KW-0547">Nucleotide-binding</keyword>
<evidence type="ECO:0000256" key="1">
    <source>
        <dbReference type="ARBA" id="ARBA00004123"/>
    </source>
</evidence>
<evidence type="ECO:0000256" key="4">
    <source>
        <dbReference type="ARBA" id="ARBA00022664"/>
    </source>
</evidence>
<keyword evidence="7" id="KW-0067">ATP-binding</keyword>
<dbReference type="Pfam" id="PF04928">
    <property type="entry name" value="PAP_central"/>
    <property type="match status" value="1"/>
</dbReference>
<dbReference type="GO" id="GO:0006397">
    <property type="term" value="P:mRNA processing"/>
    <property type="evidence" value="ECO:0007669"/>
    <property type="project" value="UniProtKB-KW"/>
</dbReference>
<dbReference type="PANTHER" id="PTHR10682:SF10">
    <property type="entry name" value="POLYNUCLEOTIDE ADENYLYLTRANSFERASE"/>
    <property type="match status" value="1"/>
</dbReference>
<dbReference type="GO" id="GO:0005634">
    <property type="term" value="C:nucleus"/>
    <property type="evidence" value="ECO:0007669"/>
    <property type="project" value="UniProtKB-SubCell"/>
</dbReference>
<keyword evidence="11" id="KW-1185">Reference proteome</keyword>
<reference evidence="12" key="1">
    <citation type="submission" date="2022-11" db="UniProtKB">
        <authorList>
            <consortium name="WormBaseParasite"/>
        </authorList>
    </citation>
    <scope>IDENTIFICATION</scope>
</reference>
<proteinExistence type="inferred from homology"/>
<dbReference type="AlphaFoldDB" id="A0A915MIL8"/>
<protein>
    <recommendedName>
        <fullName evidence="3">polynucleotide adenylyltransferase</fullName>
        <ecNumber evidence="3">2.7.7.19</ecNumber>
    </recommendedName>
</protein>
<evidence type="ECO:0000256" key="6">
    <source>
        <dbReference type="ARBA" id="ARBA00022741"/>
    </source>
</evidence>
<sequence length="348" mass="39918">MLGINTINSDVDAVVILEENEKENEKINIPKFGKNYSEELQKFKNMLEMPTSSNCEGLRLEDGSFGNNPLLASLICSKDEKINKEMNEGNQIIEIDIKEKRLNQVFGTENDRRVTDIKRITEAWIKLMEFKIFGVDIDIAFVGLPEWPLKDNYDECNLMSDNSIYGNINGFLNGAALTLLLAKVFLFYPNASTIALIERFFLTYLTWNWPTPVRLKNPEKMNDIHSWSIAKEISGKETNIKPTNDLFGNLRNKETTNRLLNHSKLIMPIITPIYPEQSAAFNYEHFILAVCATKIGNEHFCGYASTKLKLHLIWTIEEKNEFNQVEYCHISNLMKEEFCKGEAAKLLG</sequence>
<evidence type="ECO:0000256" key="3">
    <source>
        <dbReference type="ARBA" id="ARBA00012388"/>
    </source>
</evidence>
<comment type="subcellular location">
    <subcellularLocation>
        <location evidence="1">Nucleus</location>
    </subcellularLocation>
</comment>
<evidence type="ECO:0000313" key="11">
    <source>
        <dbReference type="Proteomes" id="UP000887561"/>
    </source>
</evidence>
<dbReference type="WBParaSite" id="scaffold3738_cov179.g7057">
    <property type="protein sequence ID" value="scaffold3738_cov179.g7057"/>
    <property type="gene ID" value="scaffold3738_cov179.g7057"/>
</dbReference>
<dbReference type="PANTHER" id="PTHR10682">
    <property type="entry name" value="POLY A POLYMERASE"/>
    <property type="match status" value="1"/>
</dbReference>
<comment type="catalytic activity">
    <reaction evidence="9">
        <text>RNA(n) + ATP = RNA(n)-3'-adenine ribonucleotide + diphosphate</text>
        <dbReference type="Rhea" id="RHEA:11332"/>
        <dbReference type="Rhea" id="RHEA-COMP:14527"/>
        <dbReference type="Rhea" id="RHEA-COMP:17347"/>
        <dbReference type="ChEBI" id="CHEBI:30616"/>
        <dbReference type="ChEBI" id="CHEBI:33019"/>
        <dbReference type="ChEBI" id="CHEBI:140395"/>
        <dbReference type="ChEBI" id="CHEBI:173115"/>
        <dbReference type="EC" id="2.7.7.19"/>
    </reaction>
</comment>
<dbReference type="Gene3D" id="1.10.1410.10">
    <property type="match status" value="1"/>
</dbReference>
<dbReference type="InterPro" id="IPR007012">
    <property type="entry name" value="PolA_pol_cen_dom"/>
</dbReference>
<keyword evidence="4" id="KW-0507">mRNA processing</keyword>
<feature type="domain" description="Poly(A) polymerase central" evidence="10">
    <location>
        <begin position="162"/>
        <end position="294"/>
    </location>
</feature>
<evidence type="ECO:0000256" key="5">
    <source>
        <dbReference type="ARBA" id="ARBA00022679"/>
    </source>
</evidence>
<dbReference type="SUPFAM" id="SSF81631">
    <property type="entry name" value="PAP/OAS1 substrate-binding domain"/>
    <property type="match status" value="1"/>
</dbReference>
<dbReference type="GO" id="GO:1990817">
    <property type="term" value="F:poly(A) RNA polymerase activity"/>
    <property type="evidence" value="ECO:0007669"/>
    <property type="project" value="UniProtKB-EC"/>
</dbReference>
<name>A0A915MIL8_MELJA</name>
<evidence type="ECO:0000256" key="2">
    <source>
        <dbReference type="ARBA" id="ARBA00010912"/>
    </source>
</evidence>
<evidence type="ECO:0000259" key="10">
    <source>
        <dbReference type="Pfam" id="PF04928"/>
    </source>
</evidence>
<evidence type="ECO:0000256" key="9">
    <source>
        <dbReference type="ARBA" id="ARBA00048830"/>
    </source>
</evidence>
<keyword evidence="5" id="KW-0808">Transferase</keyword>
<comment type="similarity">
    <text evidence="2">Belongs to the poly(A) polymerase family.</text>
</comment>